<dbReference type="PROSITE" id="PS50894">
    <property type="entry name" value="HPT"/>
    <property type="match status" value="1"/>
</dbReference>
<feature type="domain" description="HPt" evidence="15">
    <location>
        <begin position="1031"/>
        <end position="1125"/>
    </location>
</feature>
<keyword evidence="17" id="KW-1185">Reference proteome</keyword>
<dbReference type="FunFam" id="3.30.565.10:FF:000010">
    <property type="entry name" value="Sensor histidine kinase RcsC"/>
    <property type="match status" value="1"/>
</dbReference>
<dbReference type="PROSITE" id="PS50110">
    <property type="entry name" value="RESPONSE_REGULATORY"/>
    <property type="match status" value="2"/>
</dbReference>
<dbReference type="Pfam" id="PF01627">
    <property type="entry name" value="Hpt"/>
    <property type="match status" value="1"/>
</dbReference>
<evidence type="ECO:0000313" key="17">
    <source>
        <dbReference type="Proteomes" id="UP000198552"/>
    </source>
</evidence>
<dbReference type="GO" id="GO:0005524">
    <property type="term" value="F:ATP binding"/>
    <property type="evidence" value="ECO:0007669"/>
    <property type="project" value="UniProtKB-KW"/>
</dbReference>
<dbReference type="Proteomes" id="UP000198552">
    <property type="component" value="Unassembled WGS sequence"/>
</dbReference>
<evidence type="ECO:0000256" key="2">
    <source>
        <dbReference type="ARBA" id="ARBA00012438"/>
    </source>
</evidence>
<keyword evidence="4" id="KW-0732">Signal</keyword>
<dbReference type="PANTHER" id="PTHR45339">
    <property type="entry name" value="HYBRID SIGNAL TRANSDUCTION HISTIDINE KINASE J"/>
    <property type="match status" value="1"/>
</dbReference>
<comment type="function">
    <text evidence="7">Member of the two-component regulatory system BvgS/BvgA. Phosphorylates BvgA via a four-step phosphorelay in response to environmental signals.</text>
</comment>
<accession>A0A1G9SXM4</accession>
<keyword evidence="16" id="KW-0808">Transferase</keyword>
<dbReference type="CDD" id="cd00156">
    <property type="entry name" value="REC"/>
    <property type="match status" value="1"/>
</dbReference>
<evidence type="ECO:0000256" key="1">
    <source>
        <dbReference type="ARBA" id="ARBA00000085"/>
    </source>
</evidence>
<dbReference type="SMART" id="SM00388">
    <property type="entry name" value="HisKA"/>
    <property type="match status" value="1"/>
</dbReference>
<dbReference type="InterPro" id="IPR008207">
    <property type="entry name" value="Sig_transdc_His_kin_Hpt_dom"/>
</dbReference>
<name>A0A1G9SXM4_9BURK</name>
<dbReference type="Gene3D" id="3.40.50.2300">
    <property type="match status" value="2"/>
</dbReference>
<dbReference type="GO" id="GO:0005886">
    <property type="term" value="C:plasma membrane"/>
    <property type="evidence" value="ECO:0007669"/>
    <property type="project" value="UniProtKB-SubCell"/>
</dbReference>
<protein>
    <recommendedName>
        <fullName evidence="8">Virulence sensor protein BvgS</fullName>
        <ecNumber evidence="2">2.7.13.3</ecNumber>
    </recommendedName>
</protein>
<dbReference type="CDD" id="cd17546">
    <property type="entry name" value="REC_hyHK_CKI1_RcsC-like"/>
    <property type="match status" value="1"/>
</dbReference>
<dbReference type="PROSITE" id="PS50109">
    <property type="entry name" value="HIS_KIN"/>
    <property type="match status" value="1"/>
</dbReference>
<keyword evidence="6" id="KW-0843">Virulence</keyword>
<evidence type="ECO:0000256" key="11">
    <source>
        <dbReference type="SAM" id="Phobius"/>
    </source>
</evidence>
<dbReference type="SUPFAM" id="SSF47384">
    <property type="entry name" value="Homodimeric domain of signal transducing histidine kinase"/>
    <property type="match status" value="1"/>
</dbReference>
<dbReference type="SMART" id="SM00073">
    <property type="entry name" value="HPT"/>
    <property type="match status" value="1"/>
</dbReference>
<dbReference type="InterPro" id="IPR036641">
    <property type="entry name" value="HPT_dom_sf"/>
</dbReference>
<feature type="transmembrane region" description="Helical" evidence="11">
    <location>
        <begin position="292"/>
        <end position="310"/>
    </location>
</feature>
<dbReference type="SUPFAM" id="SSF55874">
    <property type="entry name" value="ATPase domain of HSP90 chaperone/DNA topoisomerase II/histidine kinase"/>
    <property type="match status" value="1"/>
</dbReference>
<dbReference type="Gene3D" id="3.30.450.20">
    <property type="entry name" value="PAS domain"/>
    <property type="match status" value="2"/>
</dbReference>
<evidence type="ECO:0000313" key="16">
    <source>
        <dbReference type="EMBL" id="SDM40189.1"/>
    </source>
</evidence>
<organism evidence="16 17">
    <name type="scientific">Oryzisolibacter propanilivorax</name>
    <dbReference type="NCBI Taxonomy" id="1527607"/>
    <lineage>
        <taxon>Bacteria</taxon>
        <taxon>Pseudomonadati</taxon>
        <taxon>Pseudomonadota</taxon>
        <taxon>Betaproteobacteria</taxon>
        <taxon>Burkholderiales</taxon>
        <taxon>Comamonadaceae</taxon>
        <taxon>Oryzisolibacter</taxon>
    </lineage>
</organism>
<sequence length="1213" mass="130075">MPHGLGGQWLLLCGGLLLTGAILGWLQYSEYRAIDVRERERLAVQARVIHDNLSRQVASINAAMQGVMHDLPLWQAEDNDMASANRRLRTLVSALPGLRTMALLNAEGVVQASSRVELLGADFGERSYFRTALSTRDPDTLIVGPPFMSVLGTWTMTLARIVHDHSGRLVGVVSASVDPHEFETLLDSVRYTPDMWTAVVHGSGRLFLMMPTRADLMGKELGLPGTMFTRHVESSGRASMQAGLVHATGEQRLLAQQTVAPPELRMDQPLVVWASRDLRAIHAGWRHRTANLAWLLAGLCVFSAAALWALQRRQRQALGQAAQAQAALHAQRERLERIAENVPGMLYQFELQADGHSAMVYCSRGIEELHGVPPQAVQHDTSALLQTTHPDDLPAMRAALTHSARTLGVWQHEYRALHPRLGVRWLSGLARPQALEDGSIVWYGYIRDITQAKEQQLALQQAKDAADAASQAKGRFVANVSHEIRTPLNAILGMLQLLQSTPLAAQQQDYVAKAQGAARALLAVVNDILDFSRLDAGATQPERRPFALDQLLRNLSVLLAAALGDKPVELLFQLGPHTPRALVGDALRLQQVLLNLAGNALKFTARGEVVLSLRPLRLDDRHARIEFAVRDTGIGIAPDRLEAIFESFTQAEDSTTREYGGTGLGLAISQHLVRLMGGQLQVSSTPGQGSRFTFVLDFERAAPEAALPTKPAHHLQGLRLLIVDDNASTRQALQDMGQAFGWDCASAAGMQQAEALWHQAALQGAPFDAACVDGDLPGLDDPDALRAWGADGASALVCMTSMHGQARLLARSAAQALGTAPQLIKPVTPSALFDAVAQATGGASVLQAGPAPAETSQPLAGLRVLLVEDNPLNQQVARELLAQAGAQVALAGNGREGVEQIRTALAQAALPDAVLMDIQMPVMDGYEATRQLRALPGASRLPIIAMTANAQPADRQACHDAGMDDHLSKPVDRGELIAAVLRHFQPGRDAQHTATLPVPAAPGAAATEPARLPELPEGFDLPAALQCLGGDRALYTRLLHDFAHGHGDAVVQVRQLLEAGERNGARRGLHTLKGLCATLGATALAQQCAQLQAQVEQDAPAQALHAPLQRLDAALAEALALLQQAGTQLVTAQAAPPADTPRPADTAVLRRRLQALDALLAGHSMDALDAAQQLATHAGGDARLATLQQQVQHLDFAQARSLVSSWLSALHDD</sequence>
<keyword evidence="11" id="KW-0812">Transmembrane</keyword>
<dbReference type="SUPFAM" id="SSF55785">
    <property type="entry name" value="PYP-like sensor domain (PAS domain)"/>
    <property type="match status" value="1"/>
</dbReference>
<feature type="modified residue" description="4-aspartylphosphate" evidence="10">
    <location>
        <position position="773"/>
    </location>
</feature>
<evidence type="ECO:0000259" key="14">
    <source>
        <dbReference type="PROSITE" id="PS50112"/>
    </source>
</evidence>
<dbReference type="InterPro" id="IPR035965">
    <property type="entry name" value="PAS-like_dom_sf"/>
</dbReference>
<dbReference type="CDD" id="cd12914">
    <property type="entry name" value="PDC1_DGC_like"/>
    <property type="match status" value="1"/>
</dbReference>
<dbReference type="InterPro" id="IPR011006">
    <property type="entry name" value="CheY-like_superfamily"/>
</dbReference>
<dbReference type="InterPro" id="IPR013655">
    <property type="entry name" value="PAS_fold_3"/>
</dbReference>
<dbReference type="PRINTS" id="PR00344">
    <property type="entry name" value="BCTRLSENSOR"/>
</dbReference>
<feature type="domain" description="Histidine kinase" evidence="12">
    <location>
        <begin position="479"/>
        <end position="700"/>
    </location>
</feature>
<evidence type="ECO:0000259" key="13">
    <source>
        <dbReference type="PROSITE" id="PS50110"/>
    </source>
</evidence>
<keyword evidence="3 10" id="KW-0597">Phosphoprotein</keyword>
<dbReference type="Pfam" id="PF02518">
    <property type="entry name" value="HATPase_c"/>
    <property type="match status" value="1"/>
</dbReference>
<dbReference type="InterPro" id="IPR003661">
    <property type="entry name" value="HisK_dim/P_dom"/>
</dbReference>
<evidence type="ECO:0000256" key="8">
    <source>
        <dbReference type="ARBA" id="ARBA00070152"/>
    </source>
</evidence>
<dbReference type="SMART" id="SM00448">
    <property type="entry name" value="REC"/>
    <property type="match status" value="2"/>
</dbReference>
<feature type="domain" description="PAS" evidence="14">
    <location>
        <begin position="331"/>
        <end position="407"/>
    </location>
</feature>
<dbReference type="SUPFAM" id="SSF52172">
    <property type="entry name" value="CheY-like"/>
    <property type="match status" value="2"/>
</dbReference>
<evidence type="ECO:0000256" key="9">
    <source>
        <dbReference type="PROSITE-ProRule" id="PRU00110"/>
    </source>
</evidence>
<dbReference type="InterPro" id="IPR036890">
    <property type="entry name" value="HATPase_C_sf"/>
</dbReference>
<keyword evidence="5" id="KW-0902">Two-component regulatory system</keyword>
<evidence type="ECO:0000256" key="3">
    <source>
        <dbReference type="ARBA" id="ARBA00022553"/>
    </source>
</evidence>
<feature type="modified residue" description="Phosphohistidine" evidence="9">
    <location>
        <position position="1070"/>
    </location>
</feature>
<dbReference type="Gene3D" id="1.20.120.160">
    <property type="entry name" value="HPT domain"/>
    <property type="match status" value="1"/>
</dbReference>
<evidence type="ECO:0000256" key="4">
    <source>
        <dbReference type="ARBA" id="ARBA00022729"/>
    </source>
</evidence>
<dbReference type="PANTHER" id="PTHR45339:SF3">
    <property type="entry name" value="HISTIDINE KINASE"/>
    <property type="match status" value="1"/>
</dbReference>
<evidence type="ECO:0000256" key="5">
    <source>
        <dbReference type="ARBA" id="ARBA00023012"/>
    </source>
</evidence>
<dbReference type="SUPFAM" id="SSF47226">
    <property type="entry name" value="Histidine-containing phosphotransfer domain, HPT domain"/>
    <property type="match status" value="1"/>
</dbReference>
<comment type="catalytic activity">
    <reaction evidence="1">
        <text>ATP + protein L-histidine = ADP + protein N-phospho-L-histidine.</text>
        <dbReference type="EC" id="2.7.13.3"/>
    </reaction>
</comment>
<dbReference type="InterPro" id="IPR001789">
    <property type="entry name" value="Sig_transdc_resp-reg_receiver"/>
</dbReference>
<reference evidence="17" key="1">
    <citation type="submission" date="2016-10" db="EMBL/GenBank/DDBJ databases">
        <authorList>
            <person name="Varghese N."/>
            <person name="Submissions S."/>
        </authorList>
    </citation>
    <scope>NUCLEOTIDE SEQUENCE [LARGE SCALE GENOMIC DNA]</scope>
    <source>
        <strain evidence="17">EPL6</strain>
    </source>
</reference>
<dbReference type="Gene3D" id="1.10.287.130">
    <property type="match status" value="1"/>
</dbReference>
<dbReference type="GO" id="GO:0000155">
    <property type="term" value="F:phosphorelay sensor kinase activity"/>
    <property type="evidence" value="ECO:0007669"/>
    <property type="project" value="InterPro"/>
</dbReference>
<keyword evidence="16" id="KW-0418">Kinase</keyword>
<feature type="domain" description="Response regulatory" evidence="13">
    <location>
        <begin position="863"/>
        <end position="984"/>
    </location>
</feature>
<dbReference type="CDD" id="cd00082">
    <property type="entry name" value="HisKA"/>
    <property type="match status" value="1"/>
</dbReference>
<dbReference type="SMART" id="SM00387">
    <property type="entry name" value="HATPase_c"/>
    <property type="match status" value="1"/>
</dbReference>
<evidence type="ECO:0000259" key="15">
    <source>
        <dbReference type="PROSITE" id="PS50894"/>
    </source>
</evidence>
<feature type="modified residue" description="4-aspartylphosphate" evidence="10">
    <location>
        <position position="917"/>
    </location>
</feature>
<dbReference type="InterPro" id="IPR004358">
    <property type="entry name" value="Sig_transdc_His_kin-like_C"/>
</dbReference>
<dbReference type="PROSITE" id="PS50112">
    <property type="entry name" value="PAS"/>
    <property type="match status" value="1"/>
</dbReference>
<dbReference type="STRING" id="1527607.SAMN05428957_105207"/>
<dbReference type="EMBL" id="FNHP01000005">
    <property type="protein sequence ID" value="SDM40189.1"/>
    <property type="molecule type" value="Genomic_DNA"/>
</dbReference>
<dbReference type="InterPro" id="IPR005467">
    <property type="entry name" value="His_kinase_dom"/>
</dbReference>
<dbReference type="InterPro" id="IPR003594">
    <property type="entry name" value="HATPase_dom"/>
</dbReference>
<dbReference type="CDD" id="cd00130">
    <property type="entry name" value="PAS"/>
    <property type="match status" value="1"/>
</dbReference>
<dbReference type="Pfam" id="PF08447">
    <property type="entry name" value="PAS_3"/>
    <property type="match status" value="1"/>
</dbReference>
<feature type="domain" description="Response regulatory" evidence="13">
    <location>
        <begin position="719"/>
        <end position="840"/>
    </location>
</feature>
<dbReference type="Gene3D" id="3.30.565.10">
    <property type="entry name" value="Histidine kinase-like ATPase, C-terminal domain"/>
    <property type="match status" value="1"/>
</dbReference>
<dbReference type="InterPro" id="IPR000014">
    <property type="entry name" value="PAS"/>
</dbReference>
<dbReference type="Pfam" id="PF00512">
    <property type="entry name" value="HisKA"/>
    <property type="match status" value="1"/>
</dbReference>
<evidence type="ECO:0000256" key="10">
    <source>
        <dbReference type="PROSITE-ProRule" id="PRU00169"/>
    </source>
</evidence>
<dbReference type="InterPro" id="IPR036097">
    <property type="entry name" value="HisK_dim/P_sf"/>
</dbReference>
<gene>
    <name evidence="16" type="ORF">SAMN05428957_105207</name>
</gene>
<evidence type="ECO:0000256" key="7">
    <source>
        <dbReference type="ARBA" id="ARBA00058004"/>
    </source>
</evidence>
<dbReference type="Pfam" id="PF00072">
    <property type="entry name" value="Response_reg"/>
    <property type="match status" value="1"/>
</dbReference>
<evidence type="ECO:0000259" key="12">
    <source>
        <dbReference type="PROSITE" id="PS50109"/>
    </source>
</evidence>
<evidence type="ECO:0000256" key="6">
    <source>
        <dbReference type="ARBA" id="ARBA00023026"/>
    </source>
</evidence>
<dbReference type="AlphaFoldDB" id="A0A1G9SXM4"/>
<keyword evidence="11" id="KW-0472">Membrane</keyword>
<feature type="transmembrane region" description="Helical" evidence="11">
    <location>
        <begin position="6"/>
        <end position="26"/>
    </location>
</feature>
<proteinExistence type="predicted"/>
<keyword evidence="11" id="KW-1133">Transmembrane helix</keyword>
<dbReference type="CDD" id="cd16922">
    <property type="entry name" value="HATPase_EvgS-ArcB-TorS-like"/>
    <property type="match status" value="1"/>
</dbReference>
<dbReference type="EC" id="2.7.13.3" evidence="2"/>